<keyword evidence="2" id="KW-1185">Reference proteome</keyword>
<name>A0A5C6W717_9BACI</name>
<proteinExistence type="predicted"/>
<dbReference type="RefSeq" id="WP_146945983.1">
    <property type="nucleotide sequence ID" value="NZ_VOQF01000001.1"/>
</dbReference>
<dbReference type="EMBL" id="VOQF01000001">
    <property type="protein sequence ID" value="TXC93123.1"/>
    <property type="molecule type" value="Genomic_DNA"/>
</dbReference>
<reference evidence="1 2" key="1">
    <citation type="journal article" date="2005" name="Int. J. Syst. Evol. Microbiol.">
        <title>Bacillus litoralis sp. nov., isolated from a tidal flat of the Yellow Sea in Korea.</title>
        <authorList>
            <person name="Yoon J.H."/>
            <person name="Oh T.K."/>
        </authorList>
    </citation>
    <scope>NUCLEOTIDE SEQUENCE [LARGE SCALE GENOMIC DNA]</scope>
    <source>
        <strain evidence="1 2">SW-211</strain>
    </source>
</reference>
<evidence type="ECO:0000313" key="2">
    <source>
        <dbReference type="Proteomes" id="UP000321363"/>
    </source>
</evidence>
<accession>A0A5C6W717</accession>
<protein>
    <submittedName>
        <fullName evidence="1">Uncharacterized protein</fullName>
    </submittedName>
</protein>
<organism evidence="1 2">
    <name type="scientific">Metabacillus litoralis</name>
    <dbReference type="NCBI Taxonomy" id="152268"/>
    <lineage>
        <taxon>Bacteria</taxon>
        <taxon>Bacillati</taxon>
        <taxon>Bacillota</taxon>
        <taxon>Bacilli</taxon>
        <taxon>Bacillales</taxon>
        <taxon>Bacillaceae</taxon>
        <taxon>Metabacillus</taxon>
    </lineage>
</organism>
<comment type="caution">
    <text evidence="1">The sequence shown here is derived from an EMBL/GenBank/DDBJ whole genome shotgun (WGS) entry which is preliminary data.</text>
</comment>
<dbReference type="OrthoDB" id="2888365at2"/>
<dbReference type="AlphaFoldDB" id="A0A5C6W717"/>
<gene>
    <name evidence="1" type="ORF">FS935_02720</name>
</gene>
<evidence type="ECO:0000313" key="1">
    <source>
        <dbReference type="EMBL" id="TXC93123.1"/>
    </source>
</evidence>
<dbReference type="Proteomes" id="UP000321363">
    <property type="component" value="Unassembled WGS sequence"/>
</dbReference>
<sequence>MDNKKLNEAVGNLSTKIKELKEQGATSKQIQAAVFEMIEGLGMQIPLDKINEKLLRMKNDNEQK</sequence>